<proteinExistence type="predicted"/>
<evidence type="ECO:0000256" key="2">
    <source>
        <dbReference type="SAM" id="Phobius"/>
    </source>
</evidence>
<keyword evidence="2" id="KW-0472">Membrane</keyword>
<keyword evidence="2" id="KW-0812">Transmembrane</keyword>
<feature type="compositionally biased region" description="Basic and acidic residues" evidence="1">
    <location>
        <begin position="37"/>
        <end position="47"/>
    </location>
</feature>
<dbReference type="AlphaFoldDB" id="A0A7W6GLY5"/>
<dbReference type="InterPro" id="IPR021529">
    <property type="entry name" value="DUF2798"/>
</dbReference>
<name>A0A7W6GLY5_9HYPH</name>
<dbReference type="Proteomes" id="UP000574761">
    <property type="component" value="Unassembled WGS sequence"/>
</dbReference>
<keyword evidence="2" id="KW-1133">Transmembrane helix</keyword>
<dbReference type="EMBL" id="JACIEE010000012">
    <property type="protein sequence ID" value="MBB3979698.1"/>
    <property type="molecule type" value="Genomic_DNA"/>
</dbReference>
<feature type="transmembrane region" description="Helical" evidence="2">
    <location>
        <begin position="65"/>
        <end position="90"/>
    </location>
</feature>
<accession>A0A7W6GLY5</accession>
<feature type="region of interest" description="Disordered" evidence="1">
    <location>
        <begin position="25"/>
        <end position="57"/>
    </location>
</feature>
<sequence>MTNAEQISPRPYTMAGGLLRLSREGAAGRPQPSAGGGKDDPRSRDSNRNSTNGRTPMSMHLKRKIAFALLMGVVTTGIISFVLLALNVGFSEEFALKWLRSWVVGYVIVIPAILLIGPWLQALVERVVQ</sequence>
<evidence type="ECO:0000256" key="1">
    <source>
        <dbReference type="SAM" id="MobiDB-lite"/>
    </source>
</evidence>
<comment type="caution">
    <text evidence="3">The sequence shown here is derived from an EMBL/GenBank/DDBJ whole genome shotgun (WGS) entry which is preliminary data.</text>
</comment>
<evidence type="ECO:0000313" key="3">
    <source>
        <dbReference type="EMBL" id="MBB3979698.1"/>
    </source>
</evidence>
<organism evidence="3 4">
    <name type="scientific">Mycoplana azooxidifex</name>
    <dbReference type="NCBI Taxonomy" id="1636188"/>
    <lineage>
        <taxon>Bacteria</taxon>
        <taxon>Pseudomonadati</taxon>
        <taxon>Pseudomonadota</taxon>
        <taxon>Alphaproteobacteria</taxon>
        <taxon>Hyphomicrobiales</taxon>
        <taxon>Rhizobiaceae</taxon>
        <taxon>Mycoplana</taxon>
    </lineage>
</organism>
<dbReference type="Pfam" id="PF11391">
    <property type="entry name" value="DUF2798"/>
    <property type="match status" value="1"/>
</dbReference>
<evidence type="ECO:0000313" key="4">
    <source>
        <dbReference type="Proteomes" id="UP000574761"/>
    </source>
</evidence>
<feature type="transmembrane region" description="Helical" evidence="2">
    <location>
        <begin position="102"/>
        <end position="124"/>
    </location>
</feature>
<gene>
    <name evidence="3" type="ORF">GGQ64_004942</name>
</gene>
<dbReference type="RefSeq" id="WP_343059559.1">
    <property type="nucleotide sequence ID" value="NZ_JACIEE010000012.1"/>
</dbReference>
<evidence type="ECO:0008006" key="5">
    <source>
        <dbReference type="Google" id="ProtNLM"/>
    </source>
</evidence>
<protein>
    <recommendedName>
        <fullName evidence="5">DUF2798 domain-containing protein</fullName>
    </recommendedName>
</protein>
<keyword evidence="4" id="KW-1185">Reference proteome</keyword>
<reference evidence="3 4" key="1">
    <citation type="submission" date="2020-08" db="EMBL/GenBank/DDBJ databases">
        <title>Genomic Encyclopedia of Type Strains, Phase IV (KMG-IV): sequencing the most valuable type-strain genomes for metagenomic binning, comparative biology and taxonomic classification.</title>
        <authorList>
            <person name="Goeker M."/>
        </authorList>
    </citation>
    <scope>NUCLEOTIDE SEQUENCE [LARGE SCALE GENOMIC DNA]</scope>
    <source>
        <strain evidence="3 4">DSM 100211</strain>
    </source>
</reference>